<evidence type="ECO:0000256" key="1">
    <source>
        <dbReference type="ARBA" id="ARBA00022737"/>
    </source>
</evidence>
<evidence type="ECO:0000256" key="2">
    <source>
        <dbReference type="ARBA" id="ARBA00022803"/>
    </source>
</evidence>
<dbReference type="SUPFAM" id="SSF48452">
    <property type="entry name" value="TPR-like"/>
    <property type="match status" value="1"/>
</dbReference>
<dbReference type="Pfam" id="PF13469">
    <property type="entry name" value="Sulfotransfer_3"/>
    <property type="match status" value="1"/>
</dbReference>
<organism evidence="4 5">
    <name type="scientific">Bradyrhizobium uaiense</name>
    <dbReference type="NCBI Taxonomy" id="2594946"/>
    <lineage>
        <taxon>Bacteria</taxon>
        <taxon>Pseudomonadati</taxon>
        <taxon>Pseudomonadota</taxon>
        <taxon>Alphaproteobacteria</taxon>
        <taxon>Hyphomicrobiales</taxon>
        <taxon>Nitrobacteraceae</taxon>
        <taxon>Bradyrhizobium</taxon>
    </lineage>
</organism>
<protein>
    <submittedName>
        <fullName evidence="4">Tetratricopeptide repeat protein</fullName>
    </submittedName>
</protein>
<dbReference type="Gene3D" id="1.25.40.10">
    <property type="entry name" value="Tetratricopeptide repeat domain"/>
    <property type="match status" value="2"/>
</dbReference>
<keyword evidence="1" id="KW-0677">Repeat</keyword>
<keyword evidence="2 3" id="KW-0802">TPR repeat</keyword>
<dbReference type="InterPro" id="IPR011990">
    <property type="entry name" value="TPR-like_helical_dom_sf"/>
</dbReference>
<dbReference type="PANTHER" id="PTHR44858">
    <property type="entry name" value="TETRATRICOPEPTIDE REPEAT PROTEIN 6"/>
    <property type="match status" value="1"/>
</dbReference>
<comment type="caution">
    <text evidence="4">The sequence shown here is derived from an EMBL/GenBank/DDBJ whole genome shotgun (WGS) entry which is preliminary data.</text>
</comment>
<gene>
    <name evidence="4" type="ORF">FNJ47_39015</name>
</gene>
<dbReference type="PANTHER" id="PTHR44858:SF1">
    <property type="entry name" value="UDP-N-ACETYLGLUCOSAMINE--PEPTIDE N-ACETYLGLUCOSAMINYLTRANSFERASE SPINDLY-RELATED"/>
    <property type="match status" value="1"/>
</dbReference>
<dbReference type="Proteomes" id="UP000468531">
    <property type="component" value="Unassembled WGS sequence"/>
</dbReference>
<dbReference type="EMBL" id="VKHP01000257">
    <property type="protein sequence ID" value="NEV01605.1"/>
    <property type="molecule type" value="Genomic_DNA"/>
</dbReference>
<dbReference type="RefSeq" id="WP_163161088.1">
    <property type="nucleotide sequence ID" value="NZ_VKHP01000257.1"/>
</dbReference>
<feature type="repeat" description="TPR" evidence="3">
    <location>
        <begin position="212"/>
        <end position="245"/>
    </location>
</feature>
<evidence type="ECO:0000256" key="3">
    <source>
        <dbReference type="PROSITE-ProRule" id="PRU00339"/>
    </source>
</evidence>
<dbReference type="PROSITE" id="PS50005">
    <property type="entry name" value="TPR"/>
    <property type="match status" value="4"/>
</dbReference>
<evidence type="ECO:0000313" key="4">
    <source>
        <dbReference type="EMBL" id="NEV01605.1"/>
    </source>
</evidence>
<sequence length="659" mass="73722">MSKASQATTRTNTGRGPAEEFRAQLVQLFEGNEGFRTQVTDIADTLSAAVTAHKSGNLEQAEAGYRGILARLPNHPQALHMLGAIELQRGNVQPAIDTIRRAIQVHPGHPEAWVNLGAALRAINDNKEAMSAYQRAIKLKPDMILAYTELSRLLMEIGRYEAAVSYCEAAVAIDPGSMPARIQLAIAFRWAGRLQDAKRHWSEIIALAPNRAETYYVLGTQFRDLGQLPEALRCHNKALALKPDIPEFLCAKGATLIYLNRADDALGCFERAEALSPDMPDALTGIGWALRSLGRFEEADGYSHKVRALSPGDLRSYKHVFSEGKALEVEEELHLVELLERSDTGTDGRITAGFGLGRLLDKAGRYDEAFARYAAANALVREIWPRMADQFDKDGFSIRIEQLIEGFPDRSSVAPADFSNMSELPVFVVGMPRSGTTLVEQICASHSRVFGAGELGDIIRLDNVLNRPDVAGSVDKFHQTARQLAKDHIVKLYGDAKGACRVVDKMPDNVLHVGLVMRLFPRARIIWCSRDDRDTALSCYFQMFSPGAQHFSYDLADCGHRARLIDRLARHWMTLLPNRMIEMNYEALTADLEGQSRRLIEFLGLEWEPACLDFHLTERPVSTVSYWQVRQPLYQSSVGRWRNYEKHLGPLFEALNRHE</sequence>
<evidence type="ECO:0000313" key="5">
    <source>
        <dbReference type="Proteomes" id="UP000468531"/>
    </source>
</evidence>
<dbReference type="Pfam" id="PF13432">
    <property type="entry name" value="TPR_16"/>
    <property type="match status" value="2"/>
</dbReference>
<reference evidence="4 5" key="1">
    <citation type="journal article" date="2020" name="Arch. Microbiol.">
        <title>Bradyrhizobium uaiense sp. nov., a new highly efficient cowpea symbiont.</title>
        <authorList>
            <person name="Cabral Michel D."/>
            <person name="Azarias Guimaraes A."/>
            <person name="Martins da Costa E."/>
            <person name="Soares de Carvalho T."/>
            <person name="Balsanelli E."/>
            <person name="Willems A."/>
            <person name="Maltempi de Souza E."/>
            <person name="de Souza Moreira F.M."/>
        </authorList>
    </citation>
    <scope>NUCLEOTIDE SEQUENCE [LARGE SCALE GENOMIC DNA]</scope>
    <source>
        <strain evidence="4 5">UFLA 03-164</strain>
    </source>
</reference>
<name>A0A6P1BTM5_9BRAD</name>
<feature type="repeat" description="TPR" evidence="3">
    <location>
        <begin position="110"/>
        <end position="143"/>
    </location>
</feature>
<feature type="repeat" description="TPR" evidence="3">
    <location>
        <begin position="144"/>
        <end position="177"/>
    </location>
</feature>
<dbReference type="SMART" id="SM00028">
    <property type="entry name" value="TPR"/>
    <property type="match status" value="8"/>
</dbReference>
<dbReference type="Gene3D" id="3.40.50.300">
    <property type="entry name" value="P-loop containing nucleotide triphosphate hydrolases"/>
    <property type="match status" value="1"/>
</dbReference>
<dbReference type="AlphaFoldDB" id="A0A6P1BTM5"/>
<dbReference type="InterPro" id="IPR027417">
    <property type="entry name" value="P-loop_NTPase"/>
</dbReference>
<dbReference type="InterPro" id="IPR019734">
    <property type="entry name" value="TPR_rpt"/>
</dbReference>
<keyword evidence="5" id="KW-1185">Reference proteome</keyword>
<feature type="repeat" description="TPR" evidence="3">
    <location>
        <begin position="76"/>
        <end position="109"/>
    </location>
</feature>
<dbReference type="Pfam" id="PF14559">
    <property type="entry name" value="TPR_19"/>
    <property type="match status" value="1"/>
</dbReference>
<proteinExistence type="predicted"/>
<dbReference type="SUPFAM" id="SSF52540">
    <property type="entry name" value="P-loop containing nucleoside triphosphate hydrolases"/>
    <property type="match status" value="1"/>
</dbReference>
<accession>A0A6P1BTM5</accession>
<dbReference type="InterPro" id="IPR050498">
    <property type="entry name" value="Ycf3"/>
</dbReference>
<dbReference type="PROSITE" id="PS50293">
    <property type="entry name" value="TPR_REGION"/>
    <property type="match status" value="2"/>
</dbReference>